<dbReference type="Gene3D" id="3.40.50.1240">
    <property type="entry name" value="Phosphoglycerate mutase-like"/>
    <property type="match status" value="2"/>
</dbReference>
<dbReference type="EC" id="3.1.3.10" evidence="3"/>
<dbReference type="Proteomes" id="UP000254031">
    <property type="component" value="Unassembled WGS sequence"/>
</dbReference>
<comment type="similarity">
    <text evidence="1">Belongs to the histidine acid phosphatase family.</text>
</comment>
<dbReference type="AlphaFoldDB" id="A0A378NMN1"/>
<keyword evidence="3" id="KW-0378">Hydrolase</keyword>
<dbReference type="InterPro" id="IPR029033">
    <property type="entry name" value="His_PPase_superfam"/>
</dbReference>
<evidence type="ECO:0000256" key="1">
    <source>
        <dbReference type="ARBA" id="ARBA00005375"/>
    </source>
</evidence>
<dbReference type="PANTHER" id="PTHR11567:SF135">
    <property type="entry name" value="GLUCOSE-1-PHOSPHATASE"/>
    <property type="match status" value="1"/>
</dbReference>
<evidence type="ECO:0000313" key="4">
    <source>
        <dbReference type="Proteomes" id="UP000254031"/>
    </source>
</evidence>
<evidence type="ECO:0000313" key="3">
    <source>
        <dbReference type="EMBL" id="STY67178.1"/>
    </source>
</evidence>
<sequence>MRYFAKHWYKTTACLTTIFTAFPLFAQPIENIPTSHYELEKIIIFSRHGLRSPLTEKGSDLEKSTPYKWANWSVPTGHLTHKGTLLETYFGQYLGQWLTHNGLLDKASCESGKQIEVYANSLQRTIGTAQALVAGGFSGCNVQVKHHQQIGKMDPVFNPIIRSDDQTFVQTALSKIDLNKTHQYLAPSYHLLSEIIDYAHSEKCLQEKQCEFFNDVGKLRIKKDKEPGVSGTMRLSENIVDALLLQYYEGLPLKEIANNQLDSDQKWQTLNKIKNDYQFMLRGDPFIAKHISLPLLKYIQQDLNSENKITLLVGHDSNIIALLSALNVKPYKLAHQYEQTSIGGKVFIEI</sequence>
<organism evidence="3 4">
    <name type="scientific">Mannheimia haemolytica</name>
    <name type="common">Pasteurella haemolytica</name>
    <dbReference type="NCBI Taxonomy" id="75985"/>
    <lineage>
        <taxon>Bacteria</taxon>
        <taxon>Pseudomonadati</taxon>
        <taxon>Pseudomonadota</taxon>
        <taxon>Gammaproteobacteria</taxon>
        <taxon>Pasteurellales</taxon>
        <taxon>Pasteurellaceae</taxon>
        <taxon>Mannheimia</taxon>
    </lineage>
</organism>
<dbReference type="InterPro" id="IPR033379">
    <property type="entry name" value="Acid_Pase_AS"/>
</dbReference>
<dbReference type="RefSeq" id="WP_020824170.1">
    <property type="nucleotide sequence ID" value="NZ_CP017484.1"/>
</dbReference>
<keyword evidence="2" id="KW-0732">Signal</keyword>
<dbReference type="PANTHER" id="PTHR11567">
    <property type="entry name" value="ACID PHOSPHATASE-RELATED"/>
    <property type="match status" value="1"/>
</dbReference>
<reference evidence="3 4" key="1">
    <citation type="submission" date="2018-06" db="EMBL/GenBank/DDBJ databases">
        <authorList>
            <consortium name="Pathogen Informatics"/>
            <person name="Doyle S."/>
        </authorList>
    </citation>
    <scope>NUCLEOTIDE SEQUENCE [LARGE SCALE GENOMIC DNA]</scope>
    <source>
        <strain evidence="3 4">NCTC9380</strain>
    </source>
</reference>
<dbReference type="EMBL" id="UGPL01000006">
    <property type="protein sequence ID" value="STY67178.1"/>
    <property type="molecule type" value="Genomic_DNA"/>
</dbReference>
<dbReference type="GO" id="GO:0008877">
    <property type="term" value="F:glucose-1-phosphatase activity"/>
    <property type="evidence" value="ECO:0007669"/>
    <property type="project" value="UniProtKB-EC"/>
</dbReference>
<accession>A0A378NMN1</accession>
<dbReference type="InterPro" id="IPR050645">
    <property type="entry name" value="Histidine_acid_phosphatase"/>
</dbReference>
<evidence type="ECO:0000256" key="2">
    <source>
        <dbReference type="SAM" id="SignalP"/>
    </source>
</evidence>
<feature type="signal peptide" evidence="2">
    <location>
        <begin position="1"/>
        <end position="26"/>
    </location>
</feature>
<dbReference type="SUPFAM" id="SSF53254">
    <property type="entry name" value="Phosphoglycerate mutase-like"/>
    <property type="match status" value="1"/>
</dbReference>
<dbReference type="CDD" id="cd07061">
    <property type="entry name" value="HP_HAP_like"/>
    <property type="match status" value="1"/>
</dbReference>
<protein>
    <submittedName>
        <fullName evidence="3">Glucose-1-phosphatase</fullName>
        <ecNumber evidence="3">3.1.3.10</ecNumber>
    </submittedName>
</protein>
<dbReference type="Pfam" id="PF00328">
    <property type="entry name" value="His_Phos_2"/>
    <property type="match status" value="1"/>
</dbReference>
<proteinExistence type="inferred from homology"/>
<dbReference type="GO" id="GO:0030288">
    <property type="term" value="C:outer membrane-bounded periplasmic space"/>
    <property type="evidence" value="ECO:0007669"/>
    <property type="project" value="TreeGrafter"/>
</dbReference>
<feature type="chain" id="PRO_5016937561" evidence="2">
    <location>
        <begin position="27"/>
        <end position="350"/>
    </location>
</feature>
<gene>
    <name evidence="3" type="primary">agp</name>
    <name evidence="3" type="ORF">NCTC9380_02528</name>
</gene>
<name>A0A378NMN1_MANHA</name>
<dbReference type="PROSITE" id="PS00778">
    <property type="entry name" value="HIS_ACID_PHOSPHAT_2"/>
    <property type="match status" value="1"/>
</dbReference>
<dbReference type="InterPro" id="IPR000560">
    <property type="entry name" value="His_Pase_clade-2"/>
</dbReference>